<accession>A0AA88T0F7</accession>
<feature type="region of interest" description="Disordered" evidence="1">
    <location>
        <begin position="1"/>
        <end position="83"/>
    </location>
</feature>
<protein>
    <submittedName>
        <fullName evidence="2">Uncharacterized protein</fullName>
    </submittedName>
</protein>
<dbReference type="EMBL" id="JAVHJS010000008">
    <property type="protein sequence ID" value="KAK2849828.1"/>
    <property type="molecule type" value="Genomic_DNA"/>
</dbReference>
<comment type="caution">
    <text evidence="2">The sequence shown here is derived from an EMBL/GenBank/DDBJ whole genome shotgun (WGS) entry which is preliminary data.</text>
</comment>
<name>A0AA88T0F7_TACVA</name>
<feature type="compositionally biased region" description="Basic and acidic residues" evidence="1">
    <location>
        <begin position="56"/>
        <end position="65"/>
    </location>
</feature>
<evidence type="ECO:0000313" key="3">
    <source>
        <dbReference type="Proteomes" id="UP001187315"/>
    </source>
</evidence>
<dbReference type="AlphaFoldDB" id="A0AA88T0F7"/>
<reference evidence="2" key="1">
    <citation type="submission" date="2023-08" db="EMBL/GenBank/DDBJ databases">
        <title>Pelteobagrus vachellii genome.</title>
        <authorList>
            <person name="Liu H."/>
        </authorList>
    </citation>
    <scope>NUCLEOTIDE SEQUENCE</scope>
    <source>
        <strain evidence="2">PRFRI_2022a</strain>
        <tissue evidence="2">Muscle</tissue>
    </source>
</reference>
<feature type="compositionally biased region" description="Basic and acidic residues" evidence="1">
    <location>
        <begin position="16"/>
        <end position="33"/>
    </location>
</feature>
<keyword evidence="3" id="KW-1185">Reference proteome</keyword>
<dbReference type="Proteomes" id="UP001187315">
    <property type="component" value="Unassembled WGS sequence"/>
</dbReference>
<sequence length="83" mass="9785">MALQEKKRKGRTEEEEMRRAGEERERRGTERRRAGPNGKRSQSDYKGQKWSWLHVNRAEGREKGGGRLSGEMEEEEEEERGHS</sequence>
<evidence type="ECO:0000256" key="1">
    <source>
        <dbReference type="SAM" id="MobiDB-lite"/>
    </source>
</evidence>
<gene>
    <name evidence="2" type="ORF">Q7C36_008611</name>
</gene>
<evidence type="ECO:0000313" key="2">
    <source>
        <dbReference type="EMBL" id="KAK2849828.1"/>
    </source>
</evidence>
<feature type="compositionally biased region" description="Acidic residues" evidence="1">
    <location>
        <begin position="71"/>
        <end position="83"/>
    </location>
</feature>
<organism evidence="2 3">
    <name type="scientific">Tachysurus vachellii</name>
    <name type="common">Darkbarbel catfish</name>
    <name type="synonym">Pelteobagrus vachellii</name>
    <dbReference type="NCBI Taxonomy" id="175792"/>
    <lineage>
        <taxon>Eukaryota</taxon>
        <taxon>Metazoa</taxon>
        <taxon>Chordata</taxon>
        <taxon>Craniata</taxon>
        <taxon>Vertebrata</taxon>
        <taxon>Euteleostomi</taxon>
        <taxon>Actinopterygii</taxon>
        <taxon>Neopterygii</taxon>
        <taxon>Teleostei</taxon>
        <taxon>Ostariophysi</taxon>
        <taxon>Siluriformes</taxon>
        <taxon>Bagridae</taxon>
        <taxon>Tachysurus</taxon>
    </lineage>
</organism>
<feature type="compositionally biased region" description="Basic residues" evidence="1">
    <location>
        <begin position="1"/>
        <end position="10"/>
    </location>
</feature>
<proteinExistence type="predicted"/>